<dbReference type="InterPro" id="IPR049548">
    <property type="entry name" value="Sina-like_RING"/>
</dbReference>
<evidence type="ECO:0000313" key="14">
    <source>
        <dbReference type="EMBL" id="GER42551.1"/>
    </source>
</evidence>
<evidence type="ECO:0000256" key="4">
    <source>
        <dbReference type="ARBA" id="ARBA00012483"/>
    </source>
</evidence>
<dbReference type="InterPro" id="IPR013083">
    <property type="entry name" value="Znf_RING/FYVE/PHD"/>
</dbReference>
<dbReference type="PROSITE" id="PS51081">
    <property type="entry name" value="ZF_SIAH"/>
    <property type="match status" value="1"/>
</dbReference>
<dbReference type="AlphaFoldDB" id="A0A5A7QF44"/>
<dbReference type="UniPathway" id="UPA00143"/>
<dbReference type="GO" id="GO:0016567">
    <property type="term" value="P:protein ubiquitination"/>
    <property type="evidence" value="ECO:0007669"/>
    <property type="project" value="UniProtKB-UniPathway"/>
</dbReference>
<feature type="region of interest" description="Disordered" evidence="12">
    <location>
        <begin position="1"/>
        <end position="116"/>
    </location>
</feature>
<dbReference type="PANTHER" id="PTHR46632">
    <property type="entry name" value="E3 UBIQUITIN-PROTEIN LIGASE SINA-LIKE 4"/>
    <property type="match status" value="1"/>
</dbReference>
<evidence type="ECO:0000256" key="7">
    <source>
        <dbReference type="ARBA" id="ARBA00022771"/>
    </source>
</evidence>
<evidence type="ECO:0000259" key="13">
    <source>
        <dbReference type="PROSITE" id="PS51081"/>
    </source>
</evidence>
<dbReference type="InterPro" id="IPR044286">
    <property type="entry name" value="SINL_plant"/>
</dbReference>
<dbReference type="CDD" id="cd16571">
    <property type="entry name" value="RING-HC_SIAHs"/>
    <property type="match status" value="1"/>
</dbReference>
<comment type="function">
    <text evidence="10">E3 ubiquitin-protein ligase that mediates ubiquitination and subsequent proteasomal degradation of target proteins. E3 ubiquitin ligases accept ubiquitin from an E2 ubiquitin-conjugating enzyme in the form of a thioester and then directly transfers the ubiquitin to targeted substrates. It probably triggers the ubiquitin-mediated degradation of different substrates.</text>
</comment>
<feature type="compositionally biased region" description="Acidic residues" evidence="12">
    <location>
        <begin position="67"/>
        <end position="98"/>
    </location>
</feature>
<feature type="domain" description="SIAH-type" evidence="13">
    <location>
        <begin position="189"/>
        <end position="247"/>
    </location>
</feature>
<evidence type="ECO:0000256" key="11">
    <source>
        <dbReference type="PROSITE-ProRule" id="PRU00455"/>
    </source>
</evidence>
<evidence type="ECO:0000256" key="6">
    <source>
        <dbReference type="ARBA" id="ARBA00022723"/>
    </source>
</evidence>
<protein>
    <recommendedName>
        <fullName evidence="4">RING-type E3 ubiquitin transferase</fullName>
        <ecNumber evidence="4">2.3.2.27</ecNumber>
    </recommendedName>
</protein>
<evidence type="ECO:0000256" key="10">
    <source>
        <dbReference type="ARBA" id="ARBA00024004"/>
    </source>
</evidence>
<keyword evidence="5" id="KW-0808">Transferase</keyword>
<evidence type="ECO:0000256" key="12">
    <source>
        <dbReference type="SAM" id="MobiDB-lite"/>
    </source>
</evidence>
<evidence type="ECO:0000256" key="8">
    <source>
        <dbReference type="ARBA" id="ARBA00022786"/>
    </source>
</evidence>
<evidence type="ECO:0000256" key="9">
    <source>
        <dbReference type="ARBA" id="ARBA00022833"/>
    </source>
</evidence>
<dbReference type="Gene3D" id="3.30.40.10">
    <property type="entry name" value="Zinc/RING finger domain, C3HC4 (zinc finger)"/>
    <property type="match status" value="1"/>
</dbReference>
<evidence type="ECO:0000256" key="3">
    <source>
        <dbReference type="ARBA" id="ARBA00009119"/>
    </source>
</evidence>
<gene>
    <name evidence="14" type="ORF">STAS_19341</name>
</gene>
<keyword evidence="15" id="KW-1185">Reference proteome</keyword>
<comment type="similarity">
    <text evidence="3">Belongs to the SINA (Seven in absentia) family.</text>
</comment>
<dbReference type="Pfam" id="PF21362">
    <property type="entry name" value="Sina_RING"/>
    <property type="match status" value="1"/>
</dbReference>
<feature type="compositionally biased region" description="Polar residues" evidence="12">
    <location>
        <begin position="47"/>
        <end position="64"/>
    </location>
</feature>
<reference evidence="15" key="1">
    <citation type="journal article" date="2019" name="Curr. Biol.">
        <title>Genome Sequence of Striga asiatica Provides Insight into the Evolution of Plant Parasitism.</title>
        <authorList>
            <person name="Yoshida S."/>
            <person name="Kim S."/>
            <person name="Wafula E.K."/>
            <person name="Tanskanen J."/>
            <person name="Kim Y.M."/>
            <person name="Honaas L."/>
            <person name="Yang Z."/>
            <person name="Spallek T."/>
            <person name="Conn C.E."/>
            <person name="Ichihashi Y."/>
            <person name="Cheong K."/>
            <person name="Cui S."/>
            <person name="Der J.P."/>
            <person name="Gundlach H."/>
            <person name="Jiao Y."/>
            <person name="Hori C."/>
            <person name="Ishida J.K."/>
            <person name="Kasahara H."/>
            <person name="Kiba T."/>
            <person name="Kim M.S."/>
            <person name="Koo N."/>
            <person name="Laohavisit A."/>
            <person name="Lee Y.H."/>
            <person name="Lumba S."/>
            <person name="McCourt P."/>
            <person name="Mortimer J.C."/>
            <person name="Mutuku J.M."/>
            <person name="Nomura T."/>
            <person name="Sasaki-Sekimoto Y."/>
            <person name="Seto Y."/>
            <person name="Wang Y."/>
            <person name="Wakatake T."/>
            <person name="Sakakibara H."/>
            <person name="Demura T."/>
            <person name="Yamaguchi S."/>
            <person name="Yoneyama K."/>
            <person name="Manabe R.I."/>
            <person name="Nelson D.C."/>
            <person name="Schulman A.H."/>
            <person name="Timko M.P."/>
            <person name="dePamphilis C.W."/>
            <person name="Choi D."/>
            <person name="Shirasu K."/>
        </authorList>
    </citation>
    <scope>NUCLEOTIDE SEQUENCE [LARGE SCALE GENOMIC DNA]</scope>
    <source>
        <strain evidence="15">cv. UVA1</strain>
    </source>
</reference>
<comment type="caution">
    <text evidence="14">The sequence shown here is derived from an EMBL/GenBank/DDBJ whole genome shotgun (WGS) entry which is preliminary data.</text>
</comment>
<proteinExistence type="inferred from homology"/>
<dbReference type="InterPro" id="IPR013010">
    <property type="entry name" value="Znf_SIAH"/>
</dbReference>
<dbReference type="Proteomes" id="UP000325081">
    <property type="component" value="Unassembled WGS sequence"/>
</dbReference>
<dbReference type="EC" id="2.3.2.27" evidence="4"/>
<comment type="pathway">
    <text evidence="2">Protein modification; protein ubiquitination.</text>
</comment>
<name>A0A5A7QF44_STRAF</name>
<dbReference type="GO" id="GO:0008270">
    <property type="term" value="F:zinc ion binding"/>
    <property type="evidence" value="ECO:0007669"/>
    <property type="project" value="UniProtKB-KW"/>
</dbReference>
<dbReference type="OrthoDB" id="4788989at2759"/>
<dbReference type="SUPFAM" id="SSF49599">
    <property type="entry name" value="TRAF domain-like"/>
    <property type="match status" value="1"/>
</dbReference>
<dbReference type="GO" id="GO:0061630">
    <property type="term" value="F:ubiquitin protein ligase activity"/>
    <property type="evidence" value="ECO:0007669"/>
    <property type="project" value="UniProtKB-EC"/>
</dbReference>
<dbReference type="PANTHER" id="PTHR46632:SF16">
    <property type="entry name" value="E3 UBIQUITIN-PROTEIN LIGASE SINA-LIKE 10"/>
    <property type="match status" value="1"/>
</dbReference>
<keyword evidence="6" id="KW-0479">Metal-binding</keyword>
<keyword evidence="8" id="KW-0833">Ubl conjugation pathway</keyword>
<evidence type="ECO:0000256" key="2">
    <source>
        <dbReference type="ARBA" id="ARBA00004906"/>
    </source>
</evidence>
<evidence type="ECO:0000256" key="5">
    <source>
        <dbReference type="ARBA" id="ARBA00022679"/>
    </source>
</evidence>
<comment type="catalytic activity">
    <reaction evidence="1">
        <text>S-ubiquitinyl-[E2 ubiquitin-conjugating enzyme]-L-cysteine + [acceptor protein]-L-lysine = [E2 ubiquitin-conjugating enzyme]-L-cysteine + N(6)-ubiquitinyl-[acceptor protein]-L-lysine.</text>
        <dbReference type="EC" id="2.3.2.27"/>
    </reaction>
</comment>
<organism evidence="14 15">
    <name type="scientific">Striga asiatica</name>
    <name type="common">Asiatic witchweed</name>
    <name type="synonym">Buchnera asiatica</name>
    <dbReference type="NCBI Taxonomy" id="4170"/>
    <lineage>
        <taxon>Eukaryota</taxon>
        <taxon>Viridiplantae</taxon>
        <taxon>Streptophyta</taxon>
        <taxon>Embryophyta</taxon>
        <taxon>Tracheophyta</taxon>
        <taxon>Spermatophyta</taxon>
        <taxon>Magnoliopsida</taxon>
        <taxon>eudicotyledons</taxon>
        <taxon>Gunneridae</taxon>
        <taxon>Pentapetalae</taxon>
        <taxon>asterids</taxon>
        <taxon>lamiids</taxon>
        <taxon>Lamiales</taxon>
        <taxon>Orobanchaceae</taxon>
        <taxon>Buchnereae</taxon>
        <taxon>Striga</taxon>
    </lineage>
</organism>
<evidence type="ECO:0000256" key="1">
    <source>
        <dbReference type="ARBA" id="ARBA00000900"/>
    </source>
</evidence>
<accession>A0A5A7QF44</accession>
<evidence type="ECO:0000313" key="15">
    <source>
        <dbReference type="Proteomes" id="UP000325081"/>
    </source>
</evidence>
<dbReference type="EMBL" id="BKCP01006393">
    <property type="protein sequence ID" value="GER42551.1"/>
    <property type="molecule type" value="Genomic_DNA"/>
</dbReference>
<sequence>MARFSVEGDEYDDGNGEGPSNNKPLRNKRHRTSLPIAETRKRATAGITLSTSPDPQIRYSSAYSHDSEEESEEREEESEEREEEEEDEEEDYEDEEETVQPTESNVDPPRNRNGTDCVDAQVPLSVTLIDPDVLDCPICLEPLTLPIYQCSSGHIACASCCTKMKNKCASCSLSIGYHRCRAIERVLDSVRVSCSNMRHGCRESLHYSKKVVHEKTCNYAPCSCPYPGCMFSGLARSIYTHFSIRHRGSGKQFVFNTACSVSLVAGHKYVFLQEKTDSTLFVLNHCVRDLGRLVSVVCIAQASSDRKFVYDICASDGESTIKLTSVAENTGKWVERPPEKKYVLVPKDFTGPSGLLVLEFTIWRASQPN</sequence>
<keyword evidence="9" id="KW-0862">Zinc</keyword>
<keyword evidence="7 11" id="KW-0863">Zinc-finger</keyword>
<dbReference type="Pfam" id="PF21361">
    <property type="entry name" value="Sina_ZnF"/>
    <property type="match status" value="1"/>
</dbReference>